<dbReference type="OrthoDB" id="10464378at2759"/>
<dbReference type="AlphaFoldDB" id="A0A3R7KQQ1"/>
<dbReference type="GeneID" id="40320915"/>
<dbReference type="EMBL" id="MKKU01000553">
    <property type="protein sequence ID" value="RNF07853.1"/>
    <property type="molecule type" value="Genomic_DNA"/>
</dbReference>
<dbReference type="RefSeq" id="XP_029225739.1">
    <property type="nucleotide sequence ID" value="XM_029374170.1"/>
</dbReference>
<feature type="transmembrane region" description="Helical" evidence="2">
    <location>
        <begin position="114"/>
        <end position="137"/>
    </location>
</feature>
<evidence type="ECO:0000256" key="2">
    <source>
        <dbReference type="SAM" id="Phobius"/>
    </source>
</evidence>
<keyword evidence="2" id="KW-0472">Membrane</keyword>
<evidence type="ECO:0000256" key="1">
    <source>
        <dbReference type="SAM" id="MobiDB-lite"/>
    </source>
</evidence>
<name>A0A3R7KQQ1_9TRYP</name>
<feature type="region of interest" description="Disordered" evidence="1">
    <location>
        <begin position="817"/>
        <end position="853"/>
    </location>
</feature>
<dbReference type="Proteomes" id="UP000284403">
    <property type="component" value="Unassembled WGS sequence"/>
</dbReference>
<accession>A0A3R7KQQ1</accession>
<organism evidence="3 4">
    <name type="scientific">Trypanosoma conorhini</name>
    <dbReference type="NCBI Taxonomy" id="83891"/>
    <lineage>
        <taxon>Eukaryota</taxon>
        <taxon>Discoba</taxon>
        <taxon>Euglenozoa</taxon>
        <taxon>Kinetoplastea</taxon>
        <taxon>Metakinetoplastina</taxon>
        <taxon>Trypanosomatida</taxon>
        <taxon>Trypanosomatidae</taxon>
        <taxon>Trypanosoma</taxon>
    </lineage>
</organism>
<gene>
    <name evidence="3" type="ORF">Tco025E_07304</name>
</gene>
<comment type="caution">
    <text evidence="3">The sequence shown here is derived from an EMBL/GenBank/DDBJ whole genome shotgun (WGS) entry which is preliminary data.</text>
</comment>
<evidence type="ECO:0000313" key="4">
    <source>
        <dbReference type="Proteomes" id="UP000284403"/>
    </source>
</evidence>
<keyword evidence="4" id="KW-1185">Reference proteome</keyword>
<sequence>MAGSEDVCSFIIEALQRLVQPLVFVRSEYAVAAVPCGELGTRVGENEETHATTPGSADAAASLLPAATSEEEAAVRAMARRLFDHALRRWAVDTEEAMLNGLGSQRRRTQAARFLITSTASMGSTVPLVTAVVYSFLRHHRHLKHSAESITGYLQDALELLLLWSHPAMGVAVSASVVGPQPEVTTDVQYGSPLLPRPWTKNEVLLAVACAPEWSLRELCGSRRLASWIHRYITSTKLVPAVVATRLARWSWLERRLRRLMTPADVAVLARTLCALLLALELELVAGTSSRGPLPRDVERDSEGLTLLLGILNERGAATTRSGTRGKEKKEHCTSSCEGRLHGFDERLSTVAAETSMEAFLSEQPTCVDFVAATDAAFRGGARGPAVAVRRLCGVADELYRFLSEWMRLTVNARLDALTAQLPRIGGGGAPQPLPRLTIVVGHVQEAQDDASHALPLSMVPVHLFGDLVLDAQLRGVRCRDGGDAACGVGPLNCEAAKSLRGAHVNGGSHVHEGARALARIPLWLGADDAQDDVVGDGGRAGAQMSSWLAGLVVAGAVRCFDASPAHWQRRALAWMRDVVAATNVRQRQWNPFLRLRLGGVRETPLLLLRHAFSEVRYALAPWTMFPSLPGDVGAGRAVRGRLPREFLDPGLQPQKGLMHGHAHWTVPELDYIEELRQGYQRVFARASVALAAGAEDISLGLHVVPAPLHLQQRLTAEGRARIAGAVTASLAARLLPRPSQEEQPRAALFSPDCSARYCAFPPDSAAHRRLAARGGLPDAASVKGSLCAAAELPPASFRLRESETELTAGGAEYLARLSLSPPPQPSPAGSGEGRGTVQDEAPVGPRGATAGGGGCACCDAAPLALEEWNRMIEDMLLPTAAAGS</sequence>
<evidence type="ECO:0000313" key="3">
    <source>
        <dbReference type="EMBL" id="RNF07853.1"/>
    </source>
</evidence>
<keyword evidence="2" id="KW-0812">Transmembrane</keyword>
<reference evidence="3 4" key="1">
    <citation type="journal article" date="2018" name="BMC Genomics">
        <title>Genomic comparison of Trypanosoma conorhini and Trypanosoma rangeli to Trypanosoma cruzi strains of high and low virulence.</title>
        <authorList>
            <person name="Bradwell K.R."/>
            <person name="Koparde V.N."/>
            <person name="Matveyev A.V."/>
            <person name="Serrano M.G."/>
            <person name="Alves J.M."/>
            <person name="Parikh H."/>
            <person name="Huang B."/>
            <person name="Lee V."/>
            <person name="Espinosa-Alvarez O."/>
            <person name="Ortiz P.A."/>
            <person name="Costa-Martins A.G."/>
            <person name="Teixeira M.M."/>
            <person name="Buck G.A."/>
        </authorList>
    </citation>
    <scope>NUCLEOTIDE SEQUENCE [LARGE SCALE GENOMIC DNA]</scope>
    <source>
        <strain evidence="3 4">025E</strain>
    </source>
</reference>
<protein>
    <submittedName>
        <fullName evidence="3">Uncharacterized protein</fullName>
    </submittedName>
</protein>
<proteinExistence type="predicted"/>
<keyword evidence="2" id="KW-1133">Transmembrane helix</keyword>